<name>A0A7J7IM91_9RHOD</name>
<evidence type="ECO:0000259" key="3">
    <source>
        <dbReference type="PROSITE" id="PS50114"/>
    </source>
</evidence>
<keyword evidence="1" id="KW-0862">Zinc</keyword>
<protein>
    <recommendedName>
        <fullName evidence="3">GATA-type domain-containing protein</fullName>
    </recommendedName>
</protein>
<dbReference type="SUPFAM" id="SSF57716">
    <property type="entry name" value="Glucocorticoid receptor-like (DNA-binding domain)"/>
    <property type="match status" value="1"/>
</dbReference>
<evidence type="ECO:0000256" key="2">
    <source>
        <dbReference type="SAM" id="MobiDB-lite"/>
    </source>
</evidence>
<reference evidence="4 5" key="1">
    <citation type="journal article" date="2020" name="J. Phycol.">
        <title>Comparative genome analysis reveals Cyanidiococcus gen. nov., a new extremophilic red algal genus sister to Cyanidioschyzon (Cyanidioschyzonaceae, Rhodophyta).</title>
        <authorList>
            <person name="Liu S.-L."/>
            <person name="Chiang Y.-R."/>
            <person name="Yoon H.S."/>
            <person name="Fu H.-Y."/>
        </authorList>
    </citation>
    <scope>NUCLEOTIDE SEQUENCE [LARGE SCALE GENOMIC DNA]</scope>
    <source>
        <strain evidence="4 5">THAL066</strain>
    </source>
</reference>
<accession>A0A7J7IM91</accession>
<keyword evidence="1" id="KW-0479">Metal-binding</keyword>
<proteinExistence type="predicted"/>
<keyword evidence="5" id="KW-1185">Reference proteome</keyword>
<dbReference type="AlphaFoldDB" id="A0A7J7IM91"/>
<evidence type="ECO:0000313" key="5">
    <source>
        <dbReference type="Proteomes" id="UP000530660"/>
    </source>
</evidence>
<feature type="domain" description="GATA-type" evidence="3">
    <location>
        <begin position="176"/>
        <end position="234"/>
    </location>
</feature>
<comment type="caution">
    <text evidence="4">The sequence shown here is derived from an EMBL/GenBank/DDBJ whole genome shotgun (WGS) entry which is preliminary data.</text>
</comment>
<dbReference type="GO" id="GO:0043565">
    <property type="term" value="F:sequence-specific DNA binding"/>
    <property type="evidence" value="ECO:0007669"/>
    <property type="project" value="InterPro"/>
</dbReference>
<keyword evidence="1" id="KW-0863">Zinc-finger</keyword>
<gene>
    <name evidence="4" type="ORF">F1559_002173</name>
</gene>
<evidence type="ECO:0000256" key="1">
    <source>
        <dbReference type="PROSITE-ProRule" id="PRU00094"/>
    </source>
</evidence>
<feature type="region of interest" description="Disordered" evidence="2">
    <location>
        <begin position="107"/>
        <end position="168"/>
    </location>
</feature>
<dbReference type="InterPro" id="IPR000679">
    <property type="entry name" value="Znf_GATA"/>
</dbReference>
<dbReference type="Pfam" id="PF00320">
    <property type="entry name" value="GATA"/>
    <property type="match status" value="1"/>
</dbReference>
<dbReference type="InterPro" id="IPR013088">
    <property type="entry name" value="Znf_NHR/GATA"/>
</dbReference>
<dbReference type="Proteomes" id="UP000530660">
    <property type="component" value="Unassembled WGS sequence"/>
</dbReference>
<sequence length="312" mass="34274">MPWRSRFEQTGAPAYPRYHIINQSQEGYGGGGAGTQPWCWAGWWPSIPATPAPSLRTPWESCFRYHPSAASVPAALLETVGQPTERLRLPPLSMYFPICSERLVGAESGPRDGQGALPVDSDLQSTTCSESPNESEVIEHPVTVTSATSAPCSSEPMPIVRSRPAAKSKARFEHSRRNIRNCCHCGESHSPNWYLMEHDRNRRLCNACGKYWKRTGVQRPAHLIQCRRQTPRRRGRAPATVIVSRPPVTAGRCHRKVEAIAVVGSPLTPLSADDVAMSLLESKTEGRKSAARPLLPSFDAAAQEAPLLQPPD</sequence>
<dbReference type="OrthoDB" id="515401at2759"/>
<dbReference type="GO" id="GO:0006355">
    <property type="term" value="P:regulation of DNA-templated transcription"/>
    <property type="evidence" value="ECO:0007669"/>
    <property type="project" value="InterPro"/>
</dbReference>
<dbReference type="GO" id="GO:0008270">
    <property type="term" value="F:zinc ion binding"/>
    <property type="evidence" value="ECO:0007669"/>
    <property type="project" value="UniProtKB-KW"/>
</dbReference>
<dbReference type="EMBL" id="VWRR01000005">
    <property type="protein sequence ID" value="KAF6003829.1"/>
    <property type="molecule type" value="Genomic_DNA"/>
</dbReference>
<feature type="compositionally biased region" description="Polar residues" evidence="2">
    <location>
        <begin position="143"/>
        <end position="152"/>
    </location>
</feature>
<evidence type="ECO:0000313" key="4">
    <source>
        <dbReference type="EMBL" id="KAF6003829.1"/>
    </source>
</evidence>
<dbReference type="SMART" id="SM00401">
    <property type="entry name" value="ZnF_GATA"/>
    <property type="match status" value="1"/>
</dbReference>
<dbReference type="PROSITE" id="PS50114">
    <property type="entry name" value="GATA_ZN_FINGER_2"/>
    <property type="match status" value="1"/>
</dbReference>
<organism evidence="4 5">
    <name type="scientific">Cyanidiococcus yangmingshanensis</name>
    <dbReference type="NCBI Taxonomy" id="2690220"/>
    <lineage>
        <taxon>Eukaryota</taxon>
        <taxon>Rhodophyta</taxon>
        <taxon>Bangiophyceae</taxon>
        <taxon>Cyanidiales</taxon>
        <taxon>Cyanidiaceae</taxon>
        <taxon>Cyanidiococcus</taxon>
    </lineage>
</organism>
<feature type="region of interest" description="Disordered" evidence="2">
    <location>
        <begin position="283"/>
        <end position="312"/>
    </location>
</feature>
<dbReference type="CDD" id="cd00202">
    <property type="entry name" value="ZnF_GATA"/>
    <property type="match status" value="1"/>
</dbReference>
<feature type="compositionally biased region" description="Polar residues" evidence="2">
    <location>
        <begin position="122"/>
        <end position="134"/>
    </location>
</feature>
<dbReference type="Gene3D" id="3.30.50.10">
    <property type="entry name" value="Erythroid Transcription Factor GATA-1, subunit A"/>
    <property type="match status" value="1"/>
</dbReference>
<feature type="compositionally biased region" description="Low complexity" evidence="2">
    <location>
        <begin position="300"/>
        <end position="312"/>
    </location>
</feature>